<reference evidence="1 2" key="1">
    <citation type="submission" date="2018-05" db="EMBL/GenBank/DDBJ databases">
        <title>A metagenomic window into the 2 km-deep terrestrial subsurface aquifer revealed taxonomically and functionally diverse microbial community comprising novel uncultured bacterial lineages.</title>
        <authorList>
            <person name="Kadnikov V.V."/>
            <person name="Mardanov A.V."/>
            <person name="Beletsky A.V."/>
            <person name="Banks D."/>
            <person name="Pimenov N.V."/>
            <person name="Frank Y.A."/>
            <person name="Karnachuk O.V."/>
            <person name="Ravin N.V."/>
        </authorList>
    </citation>
    <scope>NUCLEOTIDE SEQUENCE [LARGE SCALE GENOMIC DNA]</scope>
    <source>
        <strain evidence="1">BY</strain>
    </source>
</reference>
<accession>A0A2Z4Y6G2</accession>
<dbReference type="Proteomes" id="UP000262583">
    <property type="component" value="Chromosome"/>
</dbReference>
<dbReference type="AlphaFoldDB" id="A0A2Z4Y6G2"/>
<name>A0A2Z4Y6G2_SUMC1</name>
<gene>
    <name evidence="1" type="ORF">BRCON_2007</name>
</gene>
<evidence type="ECO:0000313" key="2">
    <source>
        <dbReference type="Proteomes" id="UP000262583"/>
    </source>
</evidence>
<organism evidence="1 2">
    <name type="scientific">Sumerlaea chitinivorans</name>
    <dbReference type="NCBI Taxonomy" id="2250252"/>
    <lineage>
        <taxon>Bacteria</taxon>
        <taxon>Candidatus Sumerlaeota</taxon>
        <taxon>Candidatus Sumerlaeia</taxon>
        <taxon>Candidatus Sumerlaeales</taxon>
        <taxon>Candidatus Sumerlaeaceae</taxon>
        <taxon>Candidatus Sumerlaea</taxon>
    </lineage>
</organism>
<evidence type="ECO:0000313" key="1">
    <source>
        <dbReference type="EMBL" id="AXA36784.1"/>
    </source>
</evidence>
<proteinExistence type="predicted"/>
<dbReference type="KEGG" id="schv:BRCON_2007"/>
<dbReference type="Gene3D" id="2.170.120.30">
    <property type="match status" value="1"/>
</dbReference>
<dbReference type="EMBL" id="CP030759">
    <property type="protein sequence ID" value="AXA36784.1"/>
    <property type="molecule type" value="Genomic_DNA"/>
</dbReference>
<protein>
    <submittedName>
        <fullName evidence="1">Uncharacterized protein</fullName>
    </submittedName>
</protein>
<sequence>MAFALAFVTWIFAKMGESEEVGLTIPVVPMPSDPRVEVKVRPSSLPVVLRYPKDLRNYISSENFMFVVDISDLREKLGLEWKTKTEPMNEKNLVANIRGARRVTLVKVGAPSNTVRVEARWNATPAIVEPDLAGVDRIPPGYQLLTPVRVIPREVWVTGDPQALATLPRDELTSKVRLLTEKVSVADRTQGGLVTVPIRLPQGVEIVHPPTTTAEIALEIQEIQTVREIRGVKLDFSAVAPESLDLSYDVKTATVTVFGPQSLLPKVTPEMIEVTFVRPTEELPNTTKEVALEAHFAATAPEEIRSKLTIRSIEPRTIKITYLPRQR</sequence>